<comment type="subcellular location">
    <subcellularLocation>
        <location evidence="1">Nucleus</location>
    </subcellularLocation>
</comment>
<dbReference type="PANTHER" id="PTHR13237:SF8">
    <property type="entry name" value="SOMETHING ABOUT SILENCING PROTEIN 10"/>
    <property type="match status" value="1"/>
</dbReference>
<reference evidence="7 8" key="1">
    <citation type="submission" date="2020-08" db="EMBL/GenBank/DDBJ databases">
        <title>Aphidius gifuensis genome sequencing and assembly.</title>
        <authorList>
            <person name="Du Z."/>
        </authorList>
    </citation>
    <scope>NUCLEOTIDE SEQUENCE [LARGE SCALE GENOMIC DNA]</scope>
    <source>
        <strain evidence="7">YNYX2018</strain>
        <tissue evidence="7">Adults</tissue>
    </source>
</reference>
<dbReference type="Pfam" id="PF04000">
    <property type="entry name" value="Sas10_Utp3"/>
    <property type="match status" value="1"/>
</dbReference>
<name>A0A834XYR1_APHGI</name>
<sequence>MKKQEEDFGDIDQYDDDNITDSDDEFSDSDRKRLEKVRKRRVEENFDSDDEIFGLNLDDLQGDYDDEEEEEEEDDDEAEPDYDMPDERAWGKKKGLYYSTDYVDQDYSTTNEKDLQKAKLEEESARAIQKRLAEQLDEADFNLHQFSEMNDDDKNDQDDDNVVVSQDLSKLSKREKLAFFRKESPEFEPLVNDSRARLTEMKDILSPFIKLAEEKKFPNMSGVKFIQTKYRVSLNYITNMLFYLMLKAKRIPVTNHPVIKRLAQFRLLLTHLENKQGDLLERASKLIASAKEEDKNYDFEYDNEKATNDMIKSAIKTTKPIDNKDKDEEKDVANEDQEESAMQLDESNQENLEDEKRGITYQIAKNKGLTPHRKKELRNPRVKHRNKYRKAIIRRKGAVREVRKETTRYDGEWSGINASVIKSIKIK</sequence>
<organism evidence="7 8">
    <name type="scientific">Aphidius gifuensis</name>
    <name type="common">Parasitoid wasp</name>
    <dbReference type="NCBI Taxonomy" id="684658"/>
    <lineage>
        <taxon>Eukaryota</taxon>
        <taxon>Metazoa</taxon>
        <taxon>Ecdysozoa</taxon>
        <taxon>Arthropoda</taxon>
        <taxon>Hexapoda</taxon>
        <taxon>Insecta</taxon>
        <taxon>Pterygota</taxon>
        <taxon>Neoptera</taxon>
        <taxon>Endopterygota</taxon>
        <taxon>Hymenoptera</taxon>
        <taxon>Apocrita</taxon>
        <taxon>Ichneumonoidea</taxon>
        <taxon>Braconidae</taxon>
        <taxon>Aphidiinae</taxon>
        <taxon>Aphidius</taxon>
    </lineage>
</organism>
<evidence type="ECO:0000256" key="5">
    <source>
        <dbReference type="SAM" id="MobiDB-lite"/>
    </source>
</evidence>
<dbReference type="InterPro" id="IPR018972">
    <property type="entry name" value="Sas10_C_dom"/>
</dbReference>
<keyword evidence="3" id="KW-0597">Phosphoprotein</keyword>
<keyword evidence="8" id="KW-1185">Reference proteome</keyword>
<evidence type="ECO:0000313" key="8">
    <source>
        <dbReference type="Proteomes" id="UP000639338"/>
    </source>
</evidence>
<accession>A0A834XYR1</accession>
<dbReference type="GO" id="GO:0000462">
    <property type="term" value="P:maturation of SSU-rRNA from tricistronic rRNA transcript (SSU-rRNA, 5.8S rRNA, LSU-rRNA)"/>
    <property type="evidence" value="ECO:0007669"/>
    <property type="project" value="TreeGrafter"/>
</dbReference>
<dbReference type="Proteomes" id="UP000639338">
    <property type="component" value="Unassembled WGS sequence"/>
</dbReference>
<feature type="region of interest" description="Disordered" evidence="5">
    <location>
        <begin position="318"/>
        <end position="354"/>
    </location>
</feature>
<comment type="caution">
    <text evidence="7">The sequence shown here is derived from an EMBL/GenBank/DDBJ whole genome shotgun (WGS) entry which is preliminary data.</text>
</comment>
<dbReference type="InterPro" id="IPR007146">
    <property type="entry name" value="Sas10/Utp3/C1D"/>
</dbReference>
<evidence type="ECO:0000259" key="6">
    <source>
        <dbReference type="Pfam" id="PF09368"/>
    </source>
</evidence>
<evidence type="ECO:0000256" key="1">
    <source>
        <dbReference type="ARBA" id="ARBA00004123"/>
    </source>
</evidence>
<feature type="compositionally biased region" description="Basic and acidic residues" evidence="5">
    <location>
        <begin position="319"/>
        <end position="333"/>
    </location>
</feature>
<protein>
    <recommendedName>
        <fullName evidence="6">Sas10 C-terminal domain-containing protein</fullName>
    </recommendedName>
</protein>
<proteinExistence type="inferred from homology"/>
<dbReference type="AlphaFoldDB" id="A0A834XYR1"/>
<keyword evidence="4" id="KW-0539">Nucleus</keyword>
<feature type="region of interest" description="Disordered" evidence="5">
    <location>
        <begin position="48"/>
        <end position="90"/>
    </location>
</feature>
<evidence type="ECO:0000256" key="3">
    <source>
        <dbReference type="ARBA" id="ARBA00022553"/>
    </source>
</evidence>
<feature type="domain" description="Sas10 C-terminal" evidence="6">
    <location>
        <begin position="353"/>
        <end position="426"/>
    </location>
</feature>
<feature type="compositionally biased region" description="Acidic residues" evidence="5">
    <location>
        <begin position="60"/>
        <end position="84"/>
    </location>
</feature>
<dbReference type="PANTHER" id="PTHR13237">
    <property type="entry name" value="SOMETHING ABOUT SILENCING PROTEIN 10-RELATED"/>
    <property type="match status" value="1"/>
</dbReference>
<feature type="region of interest" description="Disordered" evidence="5">
    <location>
        <begin position="1"/>
        <end position="34"/>
    </location>
</feature>
<evidence type="ECO:0000313" key="7">
    <source>
        <dbReference type="EMBL" id="KAF7994733.1"/>
    </source>
</evidence>
<evidence type="ECO:0000256" key="4">
    <source>
        <dbReference type="ARBA" id="ARBA00023242"/>
    </source>
</evidence>
<dbReference type="OrthoDB" id="1924577at2759"/>
<feature type="compositionally biased region" description="Acidic residues" evidence="5">
    <location>
        <begin position="7"/>
        <end position="27"/>
    </location>
</feature>
<dbReference type="EMBL" id="JACMRX010000002">
    <property type="protein sequence ID" value="KAF7994733.1"/>
    <property type="molecule type" value="Genomic_DNA"/>
</dbReference>
<evidence type="ECO:0000256" key="2">
    <source>
        <dbReference type="ARBA" id="ARBA00010979"/>
    </source>
</evidence>
<dbReference type="Pfam" id="PF09368">
    <property type="entry name" value="Sas10"/>
    <property type="match status" value="1"/>
</dbReference>
<comment type="similarity">
    <text evidence="2">Belongs to the SAS10 family.</text>
</comment>
<dbReference type="GO" id="GO:0032040">
    <property type="term" value="C:small-subunit processome"/>
    <property type="evidence" value="ECO:0007669"/>
    <property type="project" value="TreeGrafter"/>
</dbReference>
<gene>
    <name evidence="7" type="ORF">HCN44_004205</name>
</gene>